<dbReference type="AlphaFoldDB" id="A0A382QP94"/>
<gene>
    <name evidence="1" type="ORF">METZ01_LOCUS340183</name>
</gene>
<proteinExistence type="predicted"/>
<reference evidence="1" key="1">
    <citation type="submission" date="2018-05" db="EMBL/GenBank/DDBJ databases">
        <authorList>
            <person name="Lanie J.A."/>
            <person name="Ng W.-L."/>
            <person name="Kazmierczak K.M."/>
            <person name="Andrzejewski T.M."/>
            <person name="Davidsen T.M."/>
            <person name="Wayne K.J."/>
            <person name="Tettelin H."/>
            <person name="Glass J.I."/>
            <person name="Rusch D."/>
            <person name="Podicherti R."/>
            <person name="Tsui H.-C.T."/>
            <person name="Winkler M.E."/>
        </authorList>
    </citation>
    <scope>NUCLEOTIDE SEQUENCE</scope>
</reference>
<feature type="non-terminal residue" evidence="1">
    <location>
        <position position="175"/>
    </location>
</feature>
<name>A0A382QP94_9ZZZZ</name>
<dbReference type="EMBL" id="UINC01115941">
    <property type="protein sequence ID" value="SVC87329.1"/>
    <property type="molecule type" value="Genomic_DNA"/>
</dbReference>
<evidence type="ECO:0000313" key="1">
    <source>
        <dbReference type="EMBL" id="SVC87329.1"/>
    </source>
</evidence>
<sequence length="175" mass="20315">MNDWSFRSAFFDYSGKVIDEDLAPSPWVPEGEGQNVYFRQSSSVREELINNFFNDDDKKFIEGKDKWALSADTEFEFIYFGYFWGVFLPAFDYHRFFKTGLGVTLSYNNLSVKLNLCEEYKLKGYVSLEESHGTAECVGKKEIDSASYQGFAPEGVFFFNLWERVTEGSVWNVFT</sequence>
<protein>
    <submittedName>
        <fullName evidence="1">Uncharacterized protein</fullName>
    </submittedName>
</protein>
<organism evidence="1">
    <name type="scientific">marine metagenome</name>
    <dbReference type="NCBI Taxonomy" id="408172"/>
    <lineage>
        <taxon>unclassified sequences</taxon>
        <taxon>metagenomes</taxon>
        <taxon>ecological metagenomes</taxon>
    </lineage>
</organism>
<accession>A0A382QP94</accession>